<evidence type="ECO:0000259" key="8">
    <source>
        <dbReference type="PROSITE" id="PS50156"/>
    </source>
</evidence>
<keyword evidence="3 7" id="KW-0812">Transmembrane</keyword>
<reference evidence="9" key="1">
    <citation type="submission" date="2013-12" db="EMBL/GenBank/DDBJ databases">
        <authorList>
            <person name="Aslett M."/>
        </authorList>
    </citation>
    <scope>NUCLEOTIDE SEQUENCE [LARGE SCALE GENOMIC DNA]</scope>
    <source>
        <strain evidence="9">Lindley</strain>
    </source>
</reference>
<dbReference type="SUPFAM" id="SSF82866">
    <property type="entry name" value="Multidrug efflux transporter AcrB transmembrane domain"/>
    <property type="match status" value="1"/>
</dbReference>
<dbReference type="GO" id="GO:0006897">
    <property type="term" value="P:endocytosis"/>
    <property type="evidence" value="ECO:0007669"/>
    <property type="project" value="TreeGrafter"/>
</dbReference>
<evidence type="ECO:0000313" key="10">
    <source>
        <dbReference type="WBParaSite" id="GPLIN_001627900"/>
    </source>
</evidence>
<dbReference type="Gene3D" id="1.20.1640.10">
    <property type="entry name" value="Multidrug efflux transporter AcrB transmembrane domain"/>
    <property type="match status" value="1"/>
</dbReference>
<dbReference type="PANTHER" id="PTHR10796:SF97">
    <property type="entry name" value="SSD DOMAIN-CONTAINING PROTEIN"/>
    <property type="match status" value="1"/>
</dbReference>
<reference evidence="10" key="3">
    <citation type="submission" date="2016-06" db="UniProtKB">
        <authorList>
            <consortium name="WormBaseParasite"/>
        </authorList>
    </citation>
    <scope>IDENTIFICATION</scope>
</reference>
<dbReference type="GO" id="GO:0030659">
    <property type="term" value="C:cytoplasmic vesicle membrane"/>
    <property type="evidence" value="ECO:0007669"/>
    <property type="project" value="TreeGrafter"/>
</dbReference>
<organism evidence="9 10">
    <name type="scientific">Globodera pallida</name>
    <name type="common">Potato cyst nematode worm</name>
    <name type="synonym">Heterodera pallida</name>
    <dbReference type="NCBI Taxonomy" id="36090"/>
    <lineage>
        <taxon>Eukaryota</taxon>
        <taxon>Metazoa</taxon>
        <taxon>Ecdysozoa</taxon>
        <taxon>Nematoda</taxon>
        <taxon>Chromadorea</taxon>
        <taxon>Rhabditida</taxon>
        <taxon>Tylenchina</taxon>
        <taxon>Tylenchomorpha</taxon>
        <taxon>Tylenchoidea</taxon>
        <taxon>Heteroderidae</taxon>
        <taxon>Heteroderinae</taxon>
        <taxon>Globodera</taxon>
    </lineage>
</organism>
<dbReference type="WBParaSite" id="GPLIN_001627900">
    <property type="protein sequence ID" value="GPLIN_001627900"/>
    <property type="gene ID" value="GPLIN_001627900"/>
</dbReference>
<evidence type="ECO:0000256" key="2">
    <source>
        <dbReference type="ARBA" id="ARBA00005585"/>
    </source>
</evidence>
<feature type="domain" description="SSD" evidence="8">
    <location>
        <begin position="21"/>
        <end position="126"/>
    </location>
</feature>
<evidence type="ECO:0000256" key="7">
    <source>
        <dbReference type="SAM" id="Phobius"/>
    </source>
</evidence>
<dbReference type="PANTHER" id="PTHR10796">
    <property type="entry name" value="PATCHED-RELATED"/>
    <property type="match status" value="1"/>
</dbReference>
<evidence type="ECO:0000313" key="9">
    <source>
        <dbReference type="Proteomes" id="UP000050741"/>
    </source>
</evidence>
<dbReference type="PROSITE" id="PS50156">
    <property type="entry name" value="SSD"/>
    <property type="match status" value="1"/>
</dbReference>
<dbReference type="Proteomes" id="UP000050741">
    <property type="component" value="Unassembled WGS sequence"/>
</dbReference>
<dbReference type="InterPro" id="IPR000731">
    <property type="entry name" value="SSD"/>
</dbReference>
<feature type="transmembrane region" description="Helical" evidence="7">
    <location>
        <begin position="76"/>
        <end position="99"/>
    </location>
</feature>
<feature type="transmembrane region" description="Helical" evidence="7">
    <location>
        <begin position="48"/>
        <end position="70"/>
    </location>
</feature>
<evidence type="ECO:0000256" key="5">
    <source>
        <dbReference type="ARBA" id="ARBA00023136"/>
    </source>
</evidence>
<feature type="transmembrane region" description="Helical" evidence="7">
    <location>
        <begin position="14"/>
        <end position="39"/>
    </location>
</feature>
<keyword evidence="6" id="KW-0325">Glycoprotein</keyword>
<dbReference type="Pfam" id="PF02460">
    <property type="entry name" value="Patched"/>
    <property type="match status" value="1"/>
</dbReference>
<dbReference type="GO" id="GO:0005886">
    <property type="term" value="C:plasma membrane"/>
    <property type="evidence" value="ECO:0007669"/>
    <property type="project" value="TreeGrafter"/>
</dbReference>
<evidence type="ECO:0000256" key="6">
    <source>
        <dbReference type="ARBA" id="ARBA00023180"/>
    </source>
</evidence>
<evidence type="ECO:0000256" key="1">
    <source>
        <dbReference type="ARBA" id="ARBA00004141"/>
    </source>
</evidence>
<evidence type="ECO:0000256" key="4">
    <source>
        <dbReference type="ARBA" id="ARBA00022989"/>
    </source>
</evidence>
<sequence>MGSKMFQIRAGLSIIPYMSIGFAVMVICSVISVLIRALYMHQQSAPKIFLAIAACVLPFMSSATALGFMFLFGFRFASILCLIPILVLSIGVDSSYLMIHEWQRVIQHSRRQPNRRNCHVGYRISQ</sequence>
<keyword evidence="9" id="KW-1185">Reference proteome</keyword>
<proteinExistence type="inferred from homology"/>
<dbReference type="AlphaFoldDB" id="A0A183CTS1"/>
<keyword evidence="4 7" id="KW-1133">Transmembrane helix</keyword>
<keyword evidence="5 7" id="KW-0472">Membrane</keyword>
<accession>A0A183CTS1</accession>
<name>A0A183CTS1_GLOPA</name>
<dbReference type="InterPro" id="IPR051697">
    <property type="entry name" value="Patched_domain-protein"/>
</dbReference>
<protein>
    <submittedName>
        <fullName evidence="10">SSD domain-containing protein</fullName>
    </submittedName>
</protein>
<reference evidence="9" key="2">
    <citation type="submission" date="2014-05" db="EMBL/GenBank/DDBJ databases">
        <title>The genome and life-stage specific transcriptomes of Globodera pallida elucidate key aspects of plant parasitism by a cyst nematode.</title>
        <authorList>
            <person name="Cotton J.A."/>
            <person name="Lilley C.J."/>
            <person name="Jones L.M."/>
            <person name="Kikuchi T."/>
            <person name="Reid A.J."/>
            <person name="Thorpe P."/>
            <person name="Tsai I.J."/>
            <person name="Beasley H."/>
            <person name="Blok V."/>
            <person name="Cock P.J.A."/>
            <person name="Van den Akker S.E."/>
            <person name="Holroyd N."/>
            <person name="Hunt M."/>
            <person name="Mantelin S."/>
            <person name="Naghra H."/>
            <person name="Pain A."/>
            <person name="Palomares-Rius J.E."/>
            <person name="Zarowiecki M."/>
            <person name="Berriman M."/>
            <person name="Jones J.T."/>
            <person name="Urwin P.E."/>
        </authorList>
    </citation>
    <scope>NUCLEOTIDE SEQUENCE [LARGE SCALE GENOMIC DNA]</scope>
    <source>
        <strain evidence="9">Lindley</strain>
    </source>
</reference>
<dbReference type="GO" id="GO:0018996">
    <property type="term" value="P:molting cycle, collagen and cuticulin-based cuticle"/>
    <property type="evidence" value="ECO:0007669"/>
    <property type="project" value="TreeGrafter"/>
</dbReference>
<comment type="similarity">
    <text evidence="2">Belongs to the patched family.</text>
</comment>
<dbReference type="InterPro" id="IPR003392">
    <property type="entry name" value="PTHD_SSD"/>
</dbReference>
<evidence type="ECO:0000256" key="3">
    <source>
        <dbReference type="ARBA" id="ARBA00022692"/>
    </source>
</evidence>
<comment type="subcellular location">
    <subcellularLocation>
        <location evidence="1">Membrane</location>
        <topology evidence="1">Multi-pass membrane protein</topology>
    </subcellularLocation>
</comment>